<dbReference type="SMART" id="SM00450">
    <property type="entry name" value="RHOD"/>
    <property type="match status" value="1"/>
</dbReference>
<organism evidence="2 3">
    <name type="scientific">Cellulomonas rhizosphaerae</name>
    <dbReference type="NCBI Taxonomy" id="2293719"/>
    <lineage>
        <taxon>Bacteria</taxon>
        <taxon>Bacillati</taxon>
        <taxon>Actinomycetota</taxon>
        <taxon>Actinomycetes</taxon>
        <taxon>Micrococcales</taxon>
        <taxon>Cellulomonadaceae</taxon>
        <taxon>Cellulomonas</taxon>
    </lineage>
</organism>
<dbReference type="PROSITE" id="PS50206">
    <property type="entry name" value="RHODANESE_3"/>
    <property type="match status" value="1"/>
</dbReference>
<dbReference type="EMBL" id="QWKP01000087">
    <property type="protein sequence ID" value="RHA44362.1"/>
    <property type="molecule type" value="Genomic_DNA"/>
</dbReference>
<proteinExistence type="predicted"/>
<dbReference type="CDD" id="cd00158">
    <property type="entry name" value="RHOD"/>
    <property type="match status" value="1"/>
</dbReference>
<accession>A0A413RQT9</accession>
<sequence>MTSTAPAQDLSIEEATALAPAVDAVHAAARVAAGAFLVDVRSAAGRDATGAIPGATVVDRYSVDETFDLASAAKLAPVVSLDTPIVVVCGSVRGSGPVAAALREKGYTNVVHVEGGAGAWRDAGLPFEPGTDGTGK</sequence>
<feature type="domain" description="Rhodanese" evidence="1">
    <location>
        <begin position="31"/>
        <end position="129"/>
    </location>
</feature>
<dbReference type="PANTHER" id="PTHR45431">
    <property type="entry name" value="RHODANESE-LIKE DOMAIN-CONTAINING PROTEIN 15, CHLOROPLASTIC"/>
    <property type="match status" value="1"/>
</dbReference>
<evidence type="ECO:0000313" key="2">
    <source>
        <dbReference type="EMBL" id="RHA44362.1"/>
    </source>
</evidence>
<dbReference type="PANTHER" id="PTHR45431:SF3">
    <property type="entry name" value="RHODANESE-LIKE DOMAIN-CONTAINING PROTEIN 15, CHLOROPLASTIC"/>
    <property type="match status" value="1"/>
</dbReference>
<dbReference type="Gene3D" id="3.40.250.10">
    <property type="entry name" value="Rhodanese-like domain"/>
    <property type="match status" value="1"/>
</dbReference>
<gene>
    <name evidence="2" type="ORF">D1825_01655</name>
</gene>
<keyword evidence="3" id="KW-1185">Reference proteome</keyword>
<dbReference type="Pfam" id="PF00581">
    <property type="entry name" value="Rhodanese"/>
    <property type="match status" value="1"/>
</dbReference>
<dbReference type="SUPFAM" id="SSF52821">
    <property type="entry name" value="Rhodanese/Cell cycle control phosphatase"/>
    <property type="match status" value="1"/>
</dbReference>
<protein>
    <submittedName>
        <fullName evidence="2">Rhodanese-like domain-containing protein</fullName>
    </submittedName>
</protein>
<dbReference type="InterPro" id="IPR052367">
    <property type="entry name" value="Thiosulfate_ST/Rhodanese-like"/>
</dbReference>
<reference evidence="2 3" key="1">
    <citation type="submission" date="2018-08" db="EMBL/GenBank/DDBJ databases">
        <title>Cellulomonas rhizosphaerae sp. nov., a novel actinomycete isolated from soil.</title>
        <authorList>
            <person name="Tian Y."/>
        </authorList>
    </citation>
    <scope>NUCLEOTIDE SEQUENCE [LARGE SCALE GENOMIC DNA]</scope>
    <source>
        <strain evidence="2 3">NEAU-TCZ24</strain>
    </source>
</reference>
<dbReference type="OrthoDB" id="1445766at2"/>
<dbReference type="InterPro" id="IPR001763">
    <property type="entry name" value="Rhodanese-like_dom"/>
</dbReference>
<comment type="caution">
    <text evidence="2">The sequence shown here is derived from an EMBL/GenBank/DDBJ whole genome shotgun (WGS) entry which is preliminary data.</text>
</comment>
<dbReference type="Proteomes" id="UP000283374">
    <property type="component" value="Unassembled WGS sequence"/>
</dbReference>
<name>A0A413RQT9_9CELL</name>
<dbReference type="RefSeq" id="WP_118765763.1">
    <property type="nucleotide sequence ID" value="NZ_QWKP01000087.1"/>
</dbReference>
<evidence type="ECO:0000313" key="3">
    <source>
        <dbReference type="Proteomes" id="UP000283374"/>
    </source>
</evidence>
<dbReference type="AlphaFoldDB" id="A0A413RQT9"/>
<dbReference type="InterPro" id="IPR036873">
    <property type="entry name" value="Rhodanese-like_dom_sf"/>
</dbReference>
<evidence type="ECO:0000259" key="1">
    <source>
        <dbReference type="PROSITE" id="PS50206"/>
    </source>
</evidence>